<sequence>MTSQSTLADMTTETRAKSLLQRIILPRPGEPLDVRTLYVEESTTNAKRAHASTRTSLSVGAESEVSFCTYFNALPASYWRRWSVLNSVVLRLELAGHGRVDVYRSKADGSRIHVQGKEFAVSSGAESVSVEFEADLGPFEDGGWLWFDITTDTAVTLLHGGWYAPIEAPGAGSIAIGMPTFNRPTDAVKTLAALGSDPLVLEKIEAVIIPDQGTRKVVDEPGFAEAVVPLGDRLVIRDQPNLGGSGGYSRVMYEALKNTNAQYIVYMDDDIEIEPDSILRALAFARFTKSPMLVGGQMLNLQERSHLHTMGEVVDRGSFMWTAAPNVEYDHDFSQYPLKDRENSKLLHRRIDVDFNGWWTCVIPRQVAEEIGQPLPLFLKWDDTEYGLRARRAGYPTVTLPGAAVWHMAWSDKDDAIDWQAYFHLRNRLVVASLHLPGSTRAMILSTIKATLKHLLCLEYSTVAIQNLAIRDFLAGPERLFQLLPSALGAVHELRKQYPDAVILPSSTELPLASGLEVGAVGEPKNPIAKVVRLVKGLLHTARPANPEHHDRPQLNVPTLDARWFLLSQVDGVTVTTADGRGVVYRKRDPRQALGLFKEAMRLRKELSARFPEMQQRYRAAHPRLTSTEAWEQAFGIENENESKNKNRDAE</sequence>
<evidence type="ECO:0000256" key="1">
    <source>
        <dbReference type="ARBA" id="ARBA00004776"/>
    </source>
</evidence>
<dbReference type="PANTHER" id="PTHR43179">
    <property type="entry name" value="RHAMNOSYLTRANSFERASE WBBL"/>
    <property type="match status" value="1"/>
</dbReference>
<evidence type="ECO:0000259" key="5">
    <source>
        <dbReference type="Pfam" id="PF17994"/>
    </source>
</evidence>
<name>A0ABP9JXY1_9NOCA</name>
<evidence type="ECO:0000259" key="6">
    <source>
        <dbReference type="Pfam" id="PF19320"/>
    </source>
</evidence>
<dbReference type="SUPFAM" id="SSF53448">
    <property type="entry name" value="Nucleotide-diphospho-sugar transferases"/>
    <property type="match status" value="1"/>
</dbReference>
<dbReference type="Gene3D" id="3.90.550.60">
    <property type="match status" value="1"/>
</dbReference>
<gene>
    <name evidence="7" type="ORF">GCM10023318_13440</name>
</gene>
<dbReference type="InterPro" id="IPR040492">
    <property type="entry name" value="GlfT2_N"/>
</dbReference>
<dbReference type="InterPro" id="IPR045699">
    <property type="entry name" value="GlfT2_C"/>
</dbReference>
<dbReference type="Pfam" id="PF13641">
    <property type="entry name" value="Glyco_tranf_2_3"/>
    <property type="match status" value="1"/>
</dbReference>
<comment type="similarity">
    <text evidence="2">Belongs to the glycosyltransferase 2 family.</text>
</comment>
<dbReference type="Pfam" id="PF17994">
    <property type="entry name" value="Glft2_N"/>
    <property type="match status" value="1"/>
</dbReference>
<dbReference type="Pfam" id="PF19320">
    <property type="entry name" value="GlfT2_domain3"/>
    <property type="match status" value="1"/>
</dbReference>
<feature type="domain" description="Galactofuranosyltransferase-2 C-terminal" evidence="6">
    <location>
        <begin position="443"/>
        <end position="635"/>
    </location>
</feature>
<keyword evidence="8" id="KW-1185">Reference proteome</keyword>
<organism evidence="7 8">
    <name type="scientific">Nocardia callitridis</name>
    <dbReference type="NCBI Taxonomy" id="648753"/>
    <lineage>
        <taxon>Bacteria</taxon>
        <taxon>Bacillati</taxon>
        <taxon>Actinomycetota</taxon>
        <taxon>Actinomycetes</taxon>
        <taxon>Mycobacteriales</taxon>
        <taxon>Nocardiaceae</taxon>
        <taxon>Nocardia</taxon>
    </lineage>
</organism>
<evidence type="ECO:0000256" key="2">
    <source>
        <dbReference type="ARBA" id="ARBA00006739"/>
    </source>
</evidence>
<dbReference type="PANTHER" id="PTHR43179:SF12">
    <property type="entry name" value="GALACTOFURANOSYLTRANSFERASE GLFT2"/>
    <property type="match status" value="1"/>
</dbReference>
<evidence type="ECO:0000313" key="8">
    <source>
        <dbReference type="Proteomes" id="UP001500603"/>
    </source>
</evidence>
<dbReference type="EMBL" id="BAABJM010000001">
    <property type="protein sequence ID" value="GAA5047202.1"/>
    <property type="molecule type" value="Genomic_DNA"/>
</dbReference>
<evidence type="ECO:0000256" key="3">
    <source>
        <dbReference type="ARBA" id="ARBA00022676"/>
    </source>
</evidence>
<reference evidence="8" key="1">
    <citation type="journal article" date="2019" name="Int. J. Syst. Evol. Microbiol.">
        <title>The Global Catalogue of Microorganisms (GCM) 10K type strain sequencing project: providing services to taxonomists for standard genome sequencing and annotation.</title>
        <authorList>
            <consortium name="The Broad Institute Genomics Platform"/>
            <consortium name="The Broad Institute Genome Sequencing Center for Infectious Disease"/>
            <person name="Wu L."/>
            <person name="Ma J."/>
        </authorList>
    </citation>
    <scope>NUCLEOTIDE SEQUENCE [LARGE SCALE GENOMIC DNA]</scope>
    <source>
        <strain evidence="8">JCM 18298</strain>
    </source>
</reference>
<dbReference type="InterPro" id="IPR029044">
    <property type="entry name" value="Nucleotide-diphossugar_trans"/>
</dbReference>
<keyword evidence="4" id="KW-0808">Transferase</keyword>
<comment type="caution">
    <text evidence="7">The sequence shown here is derived from an EMBL/GenBank/DDBJ whole genome shotgun (WGS) entry which is preliminary data.</text>
</comment>
<proteinExistence type="inferred from homology"/>
<evidence type="ECO:0000313" key="7">
    <source>
        <dbReference type="EMBL" id="GAA5047202.1"/>
    </source>
</evidence>
<keyword evidence="3" id="KW-0328">Glycosyltransferase</keyword>
<feature type="domain" description="Galactofuranosyltransferase GlfT2 N-terminal" evidence="5">
    <location>
        <begin position="20"/>
        <end position="165"/>
    </location>
</feature>
<dbReference type="Proteomes" id="UP001500603">
    <property type="component" value="Unassembled WGS sequence"/>
</dbReference>
<comment type="pathway">
    <text evidence="1">Cell wall biogenesis; cell wall polysaccharide biosynthesis.</text>
</comment>
<accession>A0ABP9JXY1</accession>
<protein>
    <submittedName>
        <fullName evidence="7">Glycosyltransferase</fullName>
    </submittedName>
</protein>
<evidence type="ECO:0000256" key="4">
    <source>
        <dbReference type="ARBA" id="ARBA00022679"/>
    </source>
</evidence>
<dbReference type="RefSeq" id="WP_345494153.1">
    <property type="nucleotide sequence ID" value="NZ_BAABJM010000001.1"/>
</dbReference>